<feature type="signal peptide" evidence="1">
    <location>
        <begin position="1"/>
        <end position="22"/>
    </location>
</feature>
<dbReference type="Proteomes" id="UP001501035">
    <property type="component" value="Unassembled WGS sequence"/>
</dbReference>
<organism evidence="2 3">
    <name type="scientific">Gordonia defluvii</name>
    <dbReference type="NCBI Taxonomy" id="283718"/>
    <lineage>
        <taxon>Bacteria</taxon>
        <taxon>Bacillati</taxon>
        <taxon>Actinomycetota</taxon>
        <taxon>Actinomycetes</taxon>
        <taxon>Mycobacteriales</taxon>
        <taxon>Gordoniaceae</taxon>
        <taxon>Gordonia</taxon>
    </lineage>
</organism>
<sequence>MRIDSVTSRLTLSLIGAVTAVAVVAPATSEASTPGPLVAGPGQASRNTAAVPARVTLPSVPGKQLFVVATAPVGMAGPAAPAPVVVAVDKTPANLASLADLGRHEVKQGYVNEQQAAWQAAGQGALQGAGIGAIAGGIIGILFPVPIVSIIPGANGGQPVAARVAPPAAAPVNRELREIPDVKLPAESLRAIEDAKHAFARALNIPIPR</sequence>
<proteinExistence type="predicted"/>
<feature type="chain" id="PRO_5045754210" evidence="1">
    <location>
        <begin position="23"/>
        <end position="209"/>
    </location>
</feature>
<evidence type="ECO:0000313" key="2">
    <source>
        <dbReference type="EMBL" id="GAA3036078.1"/>
    </source>
</evidence>
<comment type="caution">
    <text evidence="2">The sequence shown here is derived from an EMBL/GenBank/DDBJ whole genome shotgun (WGS) entry which is preliminary data.</text>
</comment>
<dbReference type="RefSeq" id="WP_344716580.1">
    <property type="nucleotide sequence ID" value="NZ_BAAAVS010000023.1"/>
</dbReference>
<keyword evidence="3" id="KW-1185">Reference proteome</keyword>
<reference evidence="3" key="1">
    <citation type="journal article" date="2019" name="Int. J. Syst. Evol. Microbiol.">
        <title>The Global Catalogue of Microorganisms (GCM) 10K type strain sequencing project: providing services to taxonomists for standard genome sequencing and annotation.</title>
        <authorList>
            <consortium name="The Broad Institute Genomics Platform"/>
            <consortium name="The Broad Institute Genome Sequencing Center for Infectious Disease"/>
            <person name="Wu L."/>
            <person name="Ma J."/>
        </authorList>
    </citation>
    <scope>NUCLEOTIDE SEQUENCE [LARGE SCALE GENOMIC DNA]</scope>
    <source>
        <strain evidence="3">JCM 14234</strain>
    </source>
</reference>
<keyword evidence="1" id="KW-0732">Signal</keyword>
<evidence type="ECO:0000313" key="3">
    <source>
        <dbReference type="Proteomes" id="UP001501035"/>
    </source>
</evidence>
<name>A0ABP6LD14_9ACTN</name>
<gene>
    <name evidence="2" type="ORF">GCM10010528_15980</name>
</gene>
<protein>
    <submittedName>
        <fullName evidence="2">Uncharacterized protein</fullName>
    </submittedName>
</protein>
<dbReference type="EMBL" id="BAAAVS010000023">
    <property type="protein sequence ID" value="GAA3036078.1"/>
    <property type="molecule type" value="Genomic_DNA"/>
</dbReference>
<accession>A0ABP6LD14</accession>
<evidence type="ECO:0000256" key="1">
    <source>
        <dbReference type="SAM" id="SignalP"/>
    </source>
</evidence>